<dbReference type="AlphaFoldDB" id="A0A976FJ98"/>
<comment type="caution">
    <text evidence="1">The sequence shown here is derived from an EMBL/GenBank/DDBJ whole genome shotgun (WGS) entry which is preliminary data.</text>
</comment>
<evidence type="ECO:0000313" key="2">
    <source>
        <dbReference type="Proteomes" id="UP000294530"/>
    </source>
</evidence>
<dbReference type="RefSeq" id="XP_067817384.1">
    <property type="nucleotide sequence ID" value="XM_067961545.1"/>
</dbReference>
<proteinExistence type="predicted"/>
<gene>
    <name evidence="1" type="ORF">CCR75_003451</name>
</gene>
<reference evidence="1 2" key="1">
    <citation type="journal article" date="2021" name="Genome Biol.">
        <title>AFLAP: assembly-free linkage analysis pipeline using k-mers from genome sequencing data.</title>
        <authorList>
            <person name="Fletcher K."/>
            <person name="Zhang L."/>
            <person name="Gil J."/>
            <person name="Han R."/>
            <person name="Cavanaugh K."/>
            <person name="Michelmore R."/>
        </authorList>
    </citation>
    <scope>NUCLEOTIDE SEQUENCE [LARGE SCALE GENOMIC DNA]</scope>
    <source>
        <strain evidence="1 2">SF5</strain>
    </source>
</reference>
<keyword evidence="2" id="KW-1185">Reference proteome</keyword>
<dbReference type="GeneID" id="94347216"/>
<dbReference type="KEGG" id="blac:94347216"/>
<evidence type="ECO:0000313" key="1">
    <source>
        <dbReference type="EMBL" id="TDH67885.1"/>
    </source>
</evidence>
<dbReference type="Proteomes" id="UP000294530">
    <property type="component" value="Unassembled WGS sequence"/>
</dbReference>
<accession>A0A976FJ98</accession>
<organism evidence="1 2">
    <name type="scientific">Bremia lactucae</name>
    <name type="common">Lettuce downy mildew</name>
    <dbReference type="NCBI Taxonomy" id="4779"/>
    <lineage>
        <taxon>Eukaryota</taxon>
        <taxon>Sar</taxon>
        <taxon>Stramenopiles</taxon>
        <taxon>Oomycota</taxon>
        <taxon>Peronosporomycetes</taxon>
        <taxon>Peronosporales</taxon>
        <taxon>Peronosporaceae</taxon>
        <taxon>Bremia</taxon>
    </lineage>
</organism>
<dbReference type="EMBL" id="SHOA02000013">
    <property type="protein sequence ID" value="TDH67885.1"/>
    <property type="molecule type" value="Genomic_DNA"/>
</dbReference>
<name>A0A976FJ98_BRELC</name>
<protein>
    <submittedName>
        <fullName evidence="1">Uncharacterized protein</fullName>
    </submittedName>
</protein>
<sequence length="59" mass="6956">MKQQARISIDRNSSMRVLTPRFRLLASFLSRKTTKKTQLSGEFFMQHLSFSNLKVLYCD</sequence>